<dbReference type="InterPro" id="IPR004136">
    <property type="entry name" value="NMO"/>
</dbReference>
<keyword evidence="1" id="KW-0285">Flavoprotein</keyword>
<dbReference type="OrthoDB" id="7165168at2"/>
<reference evidence="4 5" key="1">
    <citation type="journal article" date="2010" name="Int. J. Syst. Evol. Microbiol.">
        <title>Sphingopyxis bauzanensis sp. nov., a psychrophilic bacterium isolated from soil.</title>
        <authorList>
            <person name="Zhang D.C."/>
            <person name="Liu H.C."/>
            <person name="Xin Y.H."/>
            <person name="Zhou Y.G."/>
            <person name="Schinner F."/>
            <person name="Margesin R."/>
        </authorList>
    </citation>
    <scope>NUCLEOTIDE SEQUENCE [LARGE SCALE GENOMIC DNA]</scope>
    <source>
        <strain evidence="4 5">DSM 22271</strain>
    </source>
</reference>
<evidence type="ECO:0000256" key="3">
    <source>
        <dbReference type="ARBA" id="ARBA00023002"/>
    </source>
</evidence>
<keyword evidence="4" id="KW-0503">Monooxygenase</keyword>
<organism evidence="4 5">
    <name type="scientific">Sphingopyxis bauzanensis</name>
    <dbReference type="NCBI Taxonomy" id="651663"/>
    <lineage>
        <taxon>Bacteria</taxon>
        <taxon>Pseudomonadati</taxon>
        <taxon>Pseudomonadota</taxon>
        <taxon>Alphaproteobacteria</taxon>
        <taxon>Sphingomonadales</taxon>
        <taxon>Sphingomonadaceae</taxon>
        <taxon>Sphingopyxis</taxon>
    </lineage>
</organism>
<dbReference type="CDD" id="cd04730">
    <property type="entry name" value="NPD_like"/>
    <property type="match status" value="1"/>
</dbReference>
<proteinExistence type="predicted"/>
<evidence type="ECO:0000313" key="4">
    <source>
        <dbReference type="EMBL" id="OWQ92711.1"/>
    </source>
</evidence>
<dbReference type="Proteomes" id="UP000197361">
    <property type="component" value="Unassembled WGS sequence"/>
</dbReference>
<dbReference type="GO" id="GO:0018580">
    <property type="term" value="F:nitronate monooxygenase activity"/>
    <property type="evidence" value="ECO:0007669"/>
    <property type="project" value="InterPro"/>
</dbReference>
<name>A0A246JJC8_9SPHN</name>
<keyword evidence="2" id="KW-0288">FMN</keyword>
<comment type="caution">
    <text evidence="4">The sequence shown here is derived from an EMBL/GenBank/DDBJ whole genome shotgun (WGS) entry which is preliminary data.</text>
</comment>
<gene>
    <name evidence="4" type="ORF">CDQ92_19665</name>
</gene>
<dbReference type="Gene3D" id="3.20.20.70">
    <property type="entry name" value="Aldolase class I"/>
    <property type="match status" value="1"/>
</dbReference>
<keyword evidence="3" id="KW-0560">Oxidoreductase</keyword>
<accession>A0A246JJC8</accession>
<dbReference type="AlphaFoldDB" id="A0A246JJC8"/>
<dbReference type="InterPro" id="IPR013785">
    <property type="entry name" value="Aldolase_TIM"/>
</dbReference>
<evidence type="ECO:0000256" key="2">
    <source>
        <dbReference type="ARBA" id="ARBA00022643"/>
    </source>
</evidence>
<protein>
    <submittedName>
        <fullName evidence="4">Nitronate monooxygenase</fullName>
    </submittedName>
</protein>
<dbReference type="PANTHER" id="PTHR32332">
    <property type="entry name" value="2-NITROPROPANE DIOXYGENASE"/>
    <property type="match status" value="1"/>
</dbReference>
<dbReference type="Pfam" id="PF03060">
    <property type="entry name" value="NMO"/>
    <property type="match status" value="1"/>
</dbReference>
<keyword evidence="5" id="KW-1185">Reference proteome</keyword>
<dbReference type="EMBL" id="NISK01000007">
    <property type="protein sequence ID" value="OWQ92711.1"/>
    <property type="molecule type" value="Genomic_DNA"/>
</dbReference>
<dbReference type="SUPFAM" id="SSF51412">
    <property type="entry name" value="Inosine monophosphate dehydrogenase (IMPDH)"/>
    <property type="match status" value="1"/>
</dbReference>
<evidence type="ECO:0000256" key="1">
    <source>
        <dbReference type="ARBA" id="ARBA00022630"/>
    </source>
</evidence>
<dbReference type="PANTHER" id="PTHR32332:SF38">
    <property type="entry name" value="MONOOXYGENASE RV1533-RELATED"/>
    <property type="match status" value="1"/>
</dbReference>
<sequence>MALKSPVCKILGIEYPILLAGMGGASVPALAAAVSNAGGLGVLGAAACSPDQLRSWIRQTREMTDMPFGVDTLLPASVRRGSAPESGGVAENPLALLGEYQEFTREFMEREHLPAVDAATAMRAAGAPDMGKGGLQLFSREFFEAQMEVIIEEKVPVYAAGLGNPEPWMERLHANGTKVMAVIGKVKHALQVVESGIDLIVAQGHDGGGHNSPVGTFSLIPQVVDAVGDRVPVIGAGGIADGRGVAAAMMLGAQGAWIGSAFLATDEAGIEQFQKEAITESGDADTVVSRSLTGKPARMIRNKWADAWVAAGKEPLPMPYQSMVSGPVMASGIKAARKDIMPGFAGQGIGLIDAIRPAAVVMRDLIEGAERALAGAGTHF</sequence>
<dbReference type="RefSeq" id="WP_037557602.1">
    <property type="nucleotide sequence ID" value="NZ_BMMC01000019.1"/>
</dbReference>
<evidence type="ECO:0000313" key="5">
    <source>
        <dbReference type="Proteomes" id="UP000197361"/>
    </source>
</evidence>